<evidence type="ECO:0000313" key="9">
    <source>
        <dbReference type="Proteomes" id="UP000199309"/>
    </source>
</evidence>
<dbReference type="PANTHER" id="PTHR35936">
    <property type="entry name" value="MEMBRANE-BOUND LYTIC MUREIN TRANSGLYCOSYLASE F"/>
    <property type="match status" value="1"/>
</dbReference>
<evidence type="ECO:0000259" key="7">
    <source>
        <dbReference type="SMART" id="SM00079"/>
    </source>
</evidence>
<evidence type="ECO:0000256" key="5">
    <source>
        <dbReference type="SAM" id="SignalP"/>
    </source>
</evidence>
<dbReference type="InterPro" id="IPR001638">
    <property type="entry name" value="Solute-binding_3/MltF_N"/>
</dbReference>
<evidence type="ECO:0000256" key="4">
    <source>
        <dbReference type="RuleBase" id="RU003744"/>
    </source>
</evidence>
<feature type="signal peptide" evidence="5">
    <location>
        <begin position="1"/>
        <end position="22"/>
    </location>
</feature>
<proteinExistence type="inferred from homology"/>
<sequence length="268" mass="29538">MMNWKKTALAGMIAVTAAILIAGCGSQSQKQDSQKMPDKIVIGLDDNFPPMGFRDESGKLIGFDIDLANEAAKRMGVKVEFKPIDWDSKEAALKSKKVDMLWNGLTITDSRKKQIAFSKPYMKNAQILIVRADSSIQTKDDLKGKVIGTQEGSSSVDALDKDQGFKNSLQDVKLYGDFVAALMDLEVGRTDGVLVDSVVGRYYMTKKEGKFRVLAGSMGDEEFGVGMRQDDTVLVNKLNSVLKEMSADGTMKKLSEKWFKTDITIPVQ</sequence>
<feature type="domain" description="Ionotropic glutamate receptor C-terminal" evidence="7">
    <location>
        <begin position="39"/>
        <end position="261"/>
    </location>
</feature>
<comment type="subcellular location">
    <subcellularLocation>
        <location evidence="1">Cell envelope</location>
    </subcellularLocation>
</comment>
<feature type="chain" id="PRO_5039076684" evidence="5">
    <location>
        <begin position="23"/>
        <end position="268"/>
    </location>
</feature>
<dbReference type="PROSITE" id="PS01039">
    <property type="entry name" value="SBP_BACTERIAL_3"/>
    <property type="match status" value="1"/>
</dbReference>
<reference evidence="8 9" key="1">
    <citation type="submission" date="2016-10" db="EMBL/GenBank/DDBJ databases">
        <authorList>
            <person name="de Groot N.N."/>
        </authorList>
    </citation>
    <scope>NUCLEOTIDE SEQUENCE [LARGE SCALE GENOMIC DNA]</scope>
    <source>
        <strain evidence="8 9">DSM 16981</strain>
    </source>
</reference>
<dbReference type="Gene3D" id="3.40.190.10">
    <property type="entry name" value="Periplasmic binding protein-like II"/>
    <property type="match status" value="2"/>
</dbReference>
<organism evidence="8 9">
    <name type="scientific">Megasphaera paucivorans</name>
    <dbReference type="NCBI Taxonomy" id="349095"/>
    <lineage>
        <taxon>Bacteria</taxon>
        <taxon>Bacillati</taxon>
        <taxon>Bacillota</taxon>
        <taxon>Negativicutes</taxon>
        <taxon>Veillonellales</taxon>
        <taxon>Veillonellaceae</taxon>
        <taxon>Megasphaera</taxon>
    </lineage>
</organism>
<dbReference type="STRING" id="349095.SAMN05660299_01310"/>
<keyword evidence="3 5" id="KW-0732">Signal</keyword>
<dbReference type="GO" id="GO:0016020">
    <property type="term" value="C:membrane"/>
    <property type="evidence" value="ECO:0007669"/>
    <property type="project" value="InterPro"/>
</dbReference>
<evidence type="ECO:0000256" key="2">
    <source>
        <dbReference type="ARBA" id="ARBA00010333"/>
    </source>
</evidence>
<evidence type="ECO:0000256" key="1">
    <source>
        <dbReference type="ARBA" id="ARBA00004196"/>
    </source>
</evidence>
<name>A0A1G9V2Q9_9FIRM</name>
<dbReference type="GO" id="GO:0015276">
    <property type="term" value="F:ligand-gated monoatomic ion channel activity"/>
    <property type="evidence" value="ECO:0007669"/>
    <property type="project" value="InterPro"/>
</dbReference>
<dbReference type="Pfam" id="PF00497">
    <property type="entry name" value="SBP_bac_3"/>
    <property type="match status" value="1"/>
</dbReference>
<dbReference type="SMART" id="SM00079">
    <property type="entry name" value="PBPe"/>
    <property type="match status" value="1"/>
</dbReference>
<dbReference type="GO" id="GO:0030313">
    <property type="term" value="C:cell envelope"/>
    <property type="evidence" value="ECO:0007669"/>
    <property type="project" value="UniProtKB-SubCell"/>
</dbReference>
<dbReference type="SUPFAM" id="SSF53850">
    <property type="entry name" value="Periplasmic binding protein-like II"/>
    <property type="match status" value="1"/>
</dbReference>
<comment type="similarity">
    <text evidence="2 4">Belongs to the bacterial solute-binding protein 3 family.</text>
</comment>
<dbReference type="CDD" id="cd00996">
    <property type="entry name" value="PBP2_AatB_like"/>
    <property type="match status" value="1"/>
</dbReference>
<dbReference type="InterPro" id="IPR018313">
    <property type="entry name" value="SBP_3_CS"/>
</dbReference>
<accession>A0A1G9V2Q9</accession>
<dbReference type="PROSITE" id="PS51257">
    <property type="entry name" value="PROKAR_LIPOPROTEIN"/>
    <property type="match status" value="1"/>
</dbReference>
<evidence type="ECO:0000256" key="3">
    <source>
        <dbReference type="ARBA" id="ARBA00022729"/>
    </source>
</evidence>
<evidence type="ECO:0000259" key="6">
    <source>
        <dbReference type="SMART" id="SM00062"/>
    </source>
</evidence>
<feature type="domain" description="Solute-binding protein family 3/N-terminal" evidence="6">
    <location>
        <begin position="39"/>
        <end position="262"/>
    </location>
</feature>
<evidence type="ECO:0000313" key="8">
    <source>
        <dbReference type="EMBL" id="SDM66380.1"/>
    </source>
</evidence>
<protein>
    <submittedName>
        <fullName evidence="8">Polar amino acid transport system substrate-binding protein</fullName>
    </submittedName>
</protein>
<dbReference type="InterPro" id="IPR001320">
    <property type="entry name" value="Iontro_rcpt_C"/>
</dbReference>
<dbReference type="PANTHER" id="PTHR35936:SF34">
    <property type="entry name" value="ABC TRANSPORTER EXTRACELLULAR-BINDING PROTEIN YCKB-RELATED"/>
    <property type="match status" value="1"/>
</dbReference>
<gene>
    <name evidence="8" type="ORF">SAMN05660299_01310</name>
</gene>
<dbReference type="Proteomes" id="UP000199309">
    <property type="component" value="Unassembled WGS sequence"/>
</dbReference>
<dbReference type="AlphaFoldDB" id="A0A1G9V2Q9"/>
<keyword evidence="9" id="KW-1185">Reference proteome</keyword>
<dbReference type="SMART" id="SM00062">
    <property type="entry name" value="PBPb"/>
    <property type="match status" value="1"/>
</dbReference>
<dbReference type="EMBL" id="FNHQ01000011">
    <property type="protein sequence ID" value="SDM66380.1"/>
    <property type="molecule type" value="Genomic_DNA"/>
</dbReference>